<organism evidence="5 6">
    <name type="scientific">Talaromyces islandicus</name>
    <name type="common">Penicillium islandicum</name>
    <dbReference type="NCBI Taxonomy" id="28573"/>
    <lineage>
        <taxon>Eukaryota</taxon>
        <taxon>Fungi</taxon>
        <taxon>Dikarya</taxon>
        <taxon>Ascomycota</taxon>
        <taxon>Pezizomycotina</taxon>
        <taxon>Eurotiomycetes</taxon>
        <taxon>Eurotiomycetidae</taxon>
        <taxon>Eurotiales</taxon>
        <taxon>Trichocomaceae</taxon>
        <taxon>Talaromyces</taxon>
        <taxon>Talaromyces sect. Islandici</taxon>
    </lineage>
</organism>
<sequence length="351" mass="40026">MASRLPRIPAARLAETTNAASTEADVNLDTTLPSSLETEPENAQQKTVLYLAYGSNLSVEKFRKQRGINPLSQINVYVPELKLTFDLAGVPYMEPCFAGSRYRSETNSAEEKASTTYRDEKEAAEECVAKTTSRQDDEKRPLVEEYHGHDYHKDRWHKPLIGVVYEVTLKDYAHIIATEGGGQHYRQVTVTCFPFAEKYDSSQPTPDDTPKTTPFKARTLLSPWKPNNTHNDPLIRPDPSYAQPSARYLQLLMDGARELDFPQDYRHFLANIRPYTITTWRQRIGKALFLARWLPVVMAVLGLQRAFADDRGIMPPWVARLQSRIFKAMWRSYDVSFRGTFGDGERTIGDV</sequence>
<dbReference type="PANTHER" id="PTHR12935:SF0">
    <property type="entry name" value="GAMMA-GLUTAMYLCYCLOTRANSFERASE"/>
    <property type="match status" value="1"/>
</dbReference>
<evidence type="ECO:0000313" key="5">
    <source>
        <dbReference type="EMBL" id="CRG91198.1"/>
    </source>
</evidence>
<reference evidence="5 6" key="1">
    <citation type="submission" date="2015-04" db="EMBL/GenBank/DDBJ databases">
        <authorList>
            <person name="Syromyatnikov M.Y."/>
            <person name="Popov V.N."/>
        </authorList>
    </citation>
    <scope>NUCLEOTIDE SEQUENCE [LARGE SCALE GENOMIC DNA]</scope>
    <source>
        <strain evidence="5">WF-38-12</strain>
    </source>
</reference>
<evidence type="ECO:0000313" key="6">
    <source>
        <dbReference type="Proteomes" id="UP000054383"/>
    </source>
</evidence>
<keyword evidence="6" id="KW-1185">Reference proteome</keyword>
<evidence type="ECO:0000256" key="3">
    <source>
        <dbReference type="PIRSR" id="PIRSR617939-1"/>
    </source>
</evidence>
<dbReference type="OrthoDB" id="2017317at2759"/>
<name>A0A0U1M6L5_TALIS</name>
<feature type="active site" description="Proton acceptor" evidence="3">
    <location>
        <position position="179"/>
    </location>
</feature>
<protein>
    <recommendedName>
        <fullName evidence="1">gamma-glutamylcyclotransferase</fullName>
        <ecNumber evidence="1">4.3.2.9</ecNumber>
    </recommendedName>
</protein>
<dbReference type="InterPro" id="IPR017939">
    <property type="entry name" value="G-Glutamylcylcotransferase"/>
</dbReference>
<feature type="binding site" evidence="4">
    <location>
        <begin position="50"/>
        <end position="55"/>
    </location>
    <ligand>
        <name>substrate</name>
    </ligand>
</feature>
<dbReference type="AlphaFoldDB" id="A0A0U1M6L5"/>
<evidence type="ECO:0000256" key="1">
    <source>
        <dbReference type="ARBA" id="ARBA00012346"/>
    </source>
</evidence>
<evidence type="ECO:0000256" key="2">
    <source>
        <dbReference type="ARBA" id="ARBA00023239"/>
    </source>
</evidence>
<proteinExistence type="predicted"/>
<dbReference type="OMA" id="CFAGTQY"/>
<dbReference type="GO" id="GO:0003839">
    <property type="term" value="F:gamma-glutamylcyclotransferase activity"/>
    <property type="evidence" value="ECO:0007669"/>
    <property type="project" value="UniProtKB-EC"/>
</dbReference>
<evidence type="ECO:0000256" key="4">
    <source>
        <dbReference type="PIRSR" id="PIRSR617939-2"/>
    </source>
</evidence>
<accession>A0A0U1M6L5</accession>
<feature type="binding site" evidence="4">
    <location>
        <position position="248"/>
    </location>
    <ligand>
        <name>substrate</name>
    </ligand>
</feature>
<dbReference type="Proteomes" id="UP000054383">
    <property type="component" value="Unassembled WGS sequence"/>
</dbReference>
<dbReference type="EC" id="4.3.2.9" evidence="1"/>
<dbReference type="Gene3D" id="3.10.490.10">
    <property type="entry name" value="Gamma-glutamyl cyclotransferase-like"/>
    <property type="match status" value="1"/>
</dbReference>
<dbReference type="EMBL" id="CVMT01000009">
    <property type="protein sequence ID" value="CRG91198.1"/>
    <property type="molecule type" value="Genomic_DNA"/>
</dbReference>
<keyword evidence="2" id="KW-0456">Lyase</keyword>
<dbReference type="STRING" id="28573.A0A0U1M6L5"/>
<dbReference type="PANTHER" id="PTHR12935">
    <property type="entry name" value="GAMMA-GLUTAMYLCYCLOTRANSFERASE"/>
    <property type="match status" value="1"/>
</dbReference>
<gene>
    <name evidence="5" type="ORF">PISL3812_08246</name>
</gene>